<proteinExistence type="predicted"/>
<gene>
    <name evidence="1" type="ORF">llap_4689</name>
</gene>
<dbReference type="Proteomes" id="UP000233556">
    <property type="component" value="Unassembled WGS sequence"/>
</dbReference>
<organism evidence="1 2">
    <name type="scientific">Limosa lapponica baueri</name>
    <dbReference type="NCBI Taxonomy" id="1758121"/>
    <lineage>
        <taxon>Eukaryota</taxon>
        <taxon>Metazoa</taxon>
        <taxon>Chordata</taxon>
        <taxon>Craniata</taxon>
        <taxon>Vertebrata</taxon>
        <taxon>Euteleostomi</taxon>
        <taxon>Archelosauria</taxon>
        <taxon>Archosauria</taxon>
        <taxon>Dinosauria</taxon>
        <taxon>Saurischia</taxon>
        <taxon>Theropoda</taxon>
        <taxon>Coelurosauria</taxon>
        <taxon>Aves</taxon>
        <taxon>Neognathae</taxon>
        <taxon>Neoaves</taxon>
        <taxon>Charadriiformes</taxon>
        <taxon>Scolopacidae</taxon>
        <taxon>Limosa</taxon>
    </lineage>
</organism>
<accession>A0A2I0UG23</accession>
<protein>
    <submittedName>
        <fullName evidence="1">Uncharacterized protein</fullName>
    </submittedName>
</protein>
<dbReference type="EMBL" id="KZ505789">
    <property type="protein sequence ID" value="PKU44989.1"/>
    <property type="molecule type" value="Genomic_DNA"/>
</dbReference>
<sequence>MQQVGPDGLSRSLATSTILRVFSFSAYTTGNTDQAVQWIFPNVSKLIEMVMLSFLDFPFTLTYGYPLDSELFEKRSVQSEWKKDASVTGDFCTNSKTNLHRHVVQISLESKLEETRCDKMEELQVEKLKTFVKRFSSLAADYSITWYLMNFARLTAQQIFVSVPNGESVHWRRQSVCFSLMGFIQYN</sequence>
<keyword evidence="2" id="KW-1185">Reference proteome</keyword>
<reference evidence="2" key="2">
    <citation type="submission" date="2017-12" db="EMBL/GenBank/DDBJ databases">
        <title>Genome sequence of the Bar-tailed Godwit (Limosa lapponica baueri).</title>
        <authorList>
            <person name="Lima N.C.B."/>
            <person name="Parody-Merino A.M."/>
            <person name="Battley P.F."/>
            <person name="Fidler A.E."/>
            <person name="Prosdocimi F."/>
        </authorList>
    </citation>
    <scope>NUCLEOTIDE SEQUENCE [LARGE SCALE GENOMIC DNA]</scope>
</reference>
<name>A0A2I0UG23_LIMLA</name>
<evidence type="ECO:0000313" key="2">
    <source>
        <dbReference type="Proteomes" id="UP000233556"/>
    </source>
</evidence>
<reference evidence="2" key="1">
    <citation type="submission" date="2017-11" db="EMBL/GenBank/DDBJ databases">
        <authorList>
            <person name="Lima N.C."/>
            <person name="Parody-Merino A.M."/>
            <person name="Battley P.F."/>
            <person name="Fidler A.E."/>
            <person name="Prosdocimi F."/>
        </authorList>
    </citation>
    <scope>NUCLEOTIDE SEQUENCE [LARGE SCALE GENOMIC DNA]</scope>
</reference>
<dbReference type="AlphaFoldDB" id="A0A2I0UG23"/>
<evidence type="ECO:0000313" key="1">
    <source>
        <dbReference type="EMBL" id="PKU44989.1"/>
    </source>
</evidence>